<feature type="domain" description="GmrSD restriction endonucleases C-terminal" evidence="2">
    <location>
        <begin position="428"/>
        <end position="563"/>
    </location>
</feature>
<protein>
    <recommendedName>
        <fullName evidence="5">DUF262 domain-containing protein</fullName>
    </recommendedName>
</protein>
<dbReference type="Pfam" id="PF03235">
    <property type="entry name" value="GmrSD_N"/>
    <property type="match status" value="1"/>
</dbReference>
<dbReference type="InterPro" id="IPR004919">
    <property type="entry name" value="GmrSD_N"/>
</dbReference>
<feature type="domain" description="GmrSD restriction endonucleases N-terminal" evidence="1">
    <location>
        <begin position="15"/>
        <end position="245"/>
    </location>
</feature>
<dbReference type="PANTHER" id="PTHR35149">
    <property type="entry name" value="SLL5132 PROTEIN"/>
    <property type="match status" value="1"/>
</dbReference>
<keyword evidence="4" id="KW-1185">Reference proteome</keyword>
<dbReference type="PANTHER" id="PTHR35149:SF2">
    <property type="entry name" value="DUF262 DOMAIN-CONTAINING PROTEIN"/>
    <property type="match status" value="1"/>
</dbReference>
<dbReference type="Pfam" id="PF07510">
    <property type="entry name" value="GmrSD_C"/>
    <property type="match status" value="1"/>
</dbReference>
<evidence type="ECO:0000259" key="1">
    <source>
        <dbReference type="Pfam" id="PF03235"/>
    </source>
</evidence>
<organism evidence="3 4">
    <name type="scientific">Puniceibacterium sediminis</name>
    <dbReference type="NCBI Taxonomy" id="1608407"/>
    <lineage>
        <taxon>Bacteria</taxon>
        <taxon>Pseudomonadati</taxon>
        <taxon>Pseudomonadota</taxon>
        <taxon>Alphaproteobacteria</taxon>
        <taxon>Rhodobacterales</taxon>
        <taxon>Paracoccaceae</taxon>
        <taxon>Puniceibacterium</taxon>
    </lineage>
</organism>
<dbReference type="Proteomes" id="UP000198417">
    <property type="component" value="Unassembled WGS sequence"/>
</dbReference>
<accession>A0A238Z5S7</accession>
<evidence type="ECO:0000259" key="2">
    <source>
        <dbReference type="Pfam" id="PF07510"/>
    </source>
</evidence>
<reference evidence="3 4" key="1">
    <citation type="submission" date="2017-06" db="EMBL/GenBank/DDBJ databases">
        <authorList>
            <person name="Kim H.J."/>
            <person name="Triplett B.A."/>
        </authorList>
    </citation>
    <scope>NUCLEOTIDE SEQUENCE [LARGE SCALE GENOMIC DNA]</scope>
    <source>
        <strain evidence="3 4">DSM 29052</strain>
    </source>
</reference>
<name>A0A238Z5S7_9RHOB</name>
<proteinExistence type="predicted"/>
<dbReference type="AlphaFoldDB" id="A0A238Z5S7"/>
<sequence>MPATTFSTSNDTYKQLLAGGGVFQIPRFQRDYSWTEENWEDLWSDIDDLMQGNDADAHYMGYLVLQPKPDRTLDIIDGQQRMTTLSLLVLSGMRKIRDLVQAGIDPANNETRLGEIRRTYIGQIDTVSLSVDSKITLNRNNDDYYQTYLTTLRDMPARGFKASEHLMRKATEWFQRRLNEYLVATGRPEVEHGVAIAELIDTVSRGLFFTVITVDDELNAYKVFETLNARGVKLAAPDLLKNYLFSLISRDTAGAAHDRELDQVERRWSDILERLQSENITAYLRTYWGANHAFVRQSELFKVIKRSIADREQAYRLITGLEDGVETYLSLTQPDQSGWAGEDRENAKLLKLFSVRQPFALLMAMQDKIPEGFSQVLSGIVNITFRYNAISNLQANEQERTYSRVAIGISQGSYTSAAEVLRELRSIYPNDEVFRANFSVKAFDTSNNRNKQIVRYILAKIDAQNSQTAYVSPPSEISVEHILPENPADNWPLFSETEAASSVYRLGNMMLLEESLNRRAGNLAFIQKKPLYADSNLLPPSQLAIVDWDWDGSQIENRQRQLAIVATGIWRVSQLHP</sequence>
<dbReference type="EMBL" id="FZNN01000024">
    <property type="protein sequence ID" value="SNR78542.1"/>
    <property type="molecule type" value="Genomic_DNA"/>
</dbReference>
<gene>
    <name evidence="3" type="ORF">SAMN06265370_12438</name>
</gene>
<evidence type="ECO:0008006" key="5">
    <source>
        <dbReference type="Google" id="ProtNLM"/>
    </source>
</evidence>
<evidence type="ECO:0000313" key="3">
    <source>
        <dbReference type="EMBL" id="SNR78542.1"/>
    </source>
</evidence>
<evidence type="ECO:0000313" key="4">
    <source>
        <dbReference type="Proteomes" id="UP000198417"/>
    </source>
</evidence>
<dbReference type="InterPro" id="IPR011089">
    <property type="entry name" value="GmrSD_C"/>
</dbReference>